<feature type="transmembrane region" description="Helical" evidence="7">
    <location>
        <begin position="358"/>
        <end position="380"/>
    </location>
</feature>
<evidence type="ECO:0000259" key="8">
    <source>
        <dbReference type="Pfam" id="PF06808"/>
    </source>
</evidence>
<evidence type="ECO:0000256" key="4">
    <source>
        <dbReference type="ARBA" id="ARBA00022692"/>
    </source>
</evidence>
<dbReference type="Pfam" id="PF06808">
    <property type="entry name" value="DctM"/>
    <property type="match status" value="1"/>
</dbReference>
<evidence type="ECO:0000256" key="1">
    <source>
        <dbReference type="ARBA" id="ARBA00004429"/>
    </source>
</evidence>
<comment type="function">
    <text evidence="7">Part of the tripartite ATP-independent periplasmic (TRAP) transport system.</text>
</comment>
<accession>A0A7V8FV57</accession>
<dbReference type="EMBL" id="WNDX01000096">
    <property type="protein sequence ID" value="KAF1042045.1"/>
    <property type="molecule type" value="Genomic_DNA"/>
</dbReference>
<evidence type="ECO:0000313" key="10">
    <source>
        <dbReference type="Proteomes" id="UP000462435"/>
    </source>
</evidence>
<reference evidence="10" key="1">
    <citation type="journal article" date="2020" name="MBio">
        <title>Horizontal gene transfer to a defensive symbiont with a reduced genome amongst a multipartite beetle microbiome.</title>
        <authorList>
            <person name="Waterworth S.C."/>
            <person name="Florez L.V."/>
            <person name="Rees E.R."/>
            <person name="Hertweck C."/>
            <person name="Kaltenpoth M."/>
            <person name="Kwan J.C."/>
        </authorList>
    </citation>
    <scope>NUCLEOTIDE SEQUENCE [LARGE SCALE GENOMIC DNA]</scope>
</reference>
<keyword evidence="5 7" id="KW-1133">Transmembrane helix</keyword>
<dbReference type="PIRSF" id="PIRSF006066">
    <property type="entry name" value="HI0050"/>
    <property type="match status" value="1"/>
</dbReference>
<sequence>MNAAIIFVLLFALMLTGMPISISLGLTVLTFLFTMTDVPIQSVALKLFTGIEKFEIMAIPFFILAGNFLTHGGVARRMINFATSMVGHWHGGLALAGVLACALFAAVSGSSPATVVAIGSIILPAMVKQGYPNRFGAGVITTSGALGILIPPSIVMVMYSVSTNTSVGKLFMAGVVPGLLLAFLLGLTTWFLARKNNYPRLKKATWAERFAAFRKSGWGLFLIVIVMGGIYTGVFTPTEAAAMAAVYAFFIAVFVYKDLSLKQVPKVLLDSASMSAMLLYIITNAVLFSFLVTSENIPQAMAAWITDSGLGPITFLLVVNILLLLAGNVMEPSSIVLIMAPILFPVAMKLGIDPVHFGILIVVNMEVGMCHPPVGLNLYVASGITKMGITELTIAVMPWLLTMLGFLVLVTYWPALSLWLPNLVFD</sequence>
<comment type="similarity">
    <text evidence="7">Belongs to the TRAP transporter large permease family.</text>
</comment>
<comment type="subcellular location">
    <subcellularLocation>
        <location evidence="1 7">Cell inner membrane</location>
        <topology evidence="1 7">Multi-pass membrane protein</topology>
    </subcellularLocation>
</comment>
<organism evidence="9 10">
    <name type="scientific">Herbaspirillum frisingense</name>
    <dbReference type="NCBI Taxonomy" id="92645"/>
    <lineage>
        <taxon>Bacteria</taxon>
        <taxon>Pseudomonadati</taxon>
        <taxon>Pseudomonadota</taxon>
        <taxon>Betaproteobacteria</taxon>
        <taxon>Burkholderiales</taxon>
        <taxon>Oxalobacteraceae</taxon>
        <taxon>Herbaspirillum</taxon>
    </lineage>
</organism>
<dbReference type="GO" id="GO:0005886">
    <property type="term" value="C:plasma membrane"/>
    <property type="evidence" value="ECO:0007669"/>
    <property type="project" value="UniProtKB-SubCell"/>
</dbReference>
<evidence type="ECO:0000256" key="2">
    <source>
        <dbReference type="ARBA" id="ARBA00022475"/>
    </source>
</evidence>
<dbReference type="NCBIfam" id="TIGR00786">
    <property type="entry name" value="dctM"/>
    <property type="match status" value="1"/>
</dbReference>
<protein>
    <recommendedName>
        <fullName evidence="7">TRAP transporter large permease protein</fullName>
    </recommendedName>
</protein>
<evidence type="ECO:0000256" key="5">
    <source>
        <dbReference type="ARBA" id="ARBA00022989"/>
    </source>
</evidence>
<gene>
    <name evidence="9" type="primary">dctM_2</name>
    <name evidence="9" type="ORF">GAK35_02931</name>
</gene>
<feature type="transmembrane region" description="Helical" evidence="7">
    <location>
        <begin position="94"/>
        <end position="123"/>
    </location>
</feature>
<dbReference type="InterPro" id="IPR010656">
    <property type="entry name" value="DctM"/>
</dbReference>
<evidence type="ECO:0000256" key="6">
    <source>
        <dbReference type="ARBA" id="ARBA00023136"/>
    </source>
</evidence>
<feature type="transmembrane region" description="Helical" evidence="7">
    <location>
        <begin position="217"/>
        <end position="234"/>
    </location>
</feature>
<feature type="domain" description="TRAP C4-dicarboxylate transport system permease DctM subunit" evidence="8">
    <location>
        <begin position="7"/>
        <end position="416"/>
    </location>
</feature>
<feature type="transmembrane region" description="Helical" evidence="7">
    <location>
        <begin position="334"/>
        <end position="352"/>
    </location>
</feature>
<evidence type="ECO:0000256" key="7">
    <source>
        <dbReference type="RuleBase" id="RU369079"/>
    </source>
</evidence>
<feature type="transmembrane region" description="Helical" evidence="7">
    <location>
        <begin position="54"/>
        <end position="74"/>
    </location>
</feature>
<evidence type="ECO:0000256" key="3">
    <source>
        <dbReference type="ARBA" id="ARBA00022519"/>
    </source>
</evidence>
<dbReference type="GO" id="GO:0022857">
    <property type="term" value="F:transmembrane transporter activity"/>
    <property type="evidence" value="ECO:0007669"/>
    <property type="project" value="UniProtKB-UniRule"/>
</dbReference>
<feature type="transmembrane region" description="Helical" evidence="7">
    <location>
        <begin position="171"/>
        <end position="193"/>
    </location>
</feature>
<dbReference type="PANTHER" id="PTHR33362">
    <property type="entry name" value="SIALIC ACID TRAP TRANSPORTER PERMEASE PROTEIN SIAT-RELATED"/>
    <property type="match status" value="1"/>
</dbReference>
<feature type="transmembrane region" description="Helical" evidence="7">
    <location>
        <begin position="310"/>
        <end position="327"/>
    </location>
</feature>
<feature type="transmembrane region" description="Helical" evidence="7">
    <location>
        <begin position="240"/>
        <end position="256"/>
    </location>
</feature>
<feature type="transmembrane region" description="Helical" evidence="7">
    <location>
        <begin position="268"/>
        <end position="290"/>
    </location>
</feature>
<feature type="transmembrane region" description="Helical" evidence="7">
    <location>
        <begin position="135"/>
        <end position="159"/>
    </location>
</feature>
<keyword evidence="4 7" id="KW-0812">Transmembrane</keyword>
<dbReference type="InterPro" id="IPR004681">
    <property type="entry name" value="TRAP_DctM"/>
</dbReference>
<proteinExistence type="inferred from homology"/>
<dbReference type="AlphaFoldDB" id="A0A7V8FV57"/>
<dbReference type="Proteomes" id="UP000462435">
    <property type="component" value="Unassembled WGS sequence"/>
</dbReference>
<comment type="subunit">
    <text evidence="7">The complex comprises the extracytoplasmic solute receptor protein and the two transmembrane proteins.</text>
</comment>
<comment type="caution">
    <text evidence="9">The sequence shown here is derived from an EMBL/GenBank/DDBJ whole genome shotgun (WGS) entry which is preliminary data.</text>
</comment>
<evidence type="ECO:0000313" key="9">
    <source>
        <dbReference type="EMBL" id="KAF1042045.1"/>
    </source>
</evidence>
<feature type="transmembrane region" description="Helical" evidence="7">
    <location>
        <begin position="6"/>
        <end position="33"/>
    </location>
</feature>
<keyword evidence="3 7" id="KW-0997">Cell inner membrane</keyword>
<keyword evidence="2" id="KW-1003">Cell membrane</keyword>
<keyword evidence="7" id="KW-0813">Transport</keyword>
<keyword evidence="6 7" id="KW-0472">Membrane</keyword>
<feature type="transmembrane region" description="Helical" evidence="7">
    <location>
        <begin position="392"/>
        <end position="413"/>
    </location>
</feature>
<name>A0A7V8FV57_9BURK</name>
<dbReference type="PANTHER" id="PTHR33362:SF5">
    <property type="entry name" value="C4-DICARBOXYLATE TRAP TRANSPORTER LARGE PERMEASE PROTEIN DCTM"/>
    <property type="match status" value="1"/>
</dbReference>